<evidence type="ECO:0000256" key="1">
    <source>
        <dbReference type="SAM" id="MobiDB-lite"/>
    </source>
</evidence>
<accession>A0ABN1Q685</accession>
<reference evidence="2 3" key="1">
    <citation type="journal article" date="2019" name="Int. J. Syst. Evol. Microbiol.">
        <title>The Global Catalogue of Microorganisms (GCM) 10K type strain sequencing project: providing services to taxonomists for standard genome sequencing and annotation.</title>
        <authorList>
            <consortium name="The Broad Institute Genomics Platform"/>
            <consortium name="The Broad Institute Genome Sequencing Center for Infectious Disease"/>
            <person name="Wu L."/>
            <person name="Ma J."/>
        </authorList>
    </citation>
    <scope>NUCLEOTIDE SEQUENCE [LARGE SCALE GENOMIC DNA]</scope>
    <source>
        <strain evidence="2 3">JCM 11444</strain>
    </source>
</reference>
<organism evidence="2 3">
    <name type="scientific">Streptomyces rhizosphaericus</name>
    <dbReference type="NCBI Taxonomy" id="114699"/>
    <lineage>
        <taxon>Bacteria</taxon>
        <taxon>Bacillati</taxon>
        <taxon>Actinomycetota</taxon>
        <taxon>Actinomycetes</taxon>
        <taxon>Kitasatosporales</taxon>
        <taxon>Streptomycetaceae</taxon>
        <taxon>Streptomyces</taxon>
        <taxon>Streptomyces violaceusniger group</taxon>
    </lineage>
</organism>
<feature type="compositionally biased region" description="Low complexity" evidence="1">
    <location>
        <begin position="8"/>
        <end position="18"/>
    </location>
</feature>
<sequence>MARDGSPATTRASTSRSRGVSPYASSNTSATSVAGAGFIVTATDAGYGPPSYHVTAVFREETVPPCRL</sequence>
<keyword evidence="3" id="KW-1185">Reference proteome</keyword>
<proteinExistence type="predicted"/>
<gene>
    <name evidence="2" type="ORF">GCM10009575_050200</name>
</gene>
<feature type="region of interest" description="Disordered" evidence="1">
    <location>
        <begin position="1"/>
        <end position="30"/>
    </location>
</feature>
<comment type="caution">
    <text evidence="2">The sequence shown here is derived from an EMBL/GenBank/DDBJ whole genome shotgun (WGS) entry which is preliminary data.</text>
</comment>
<evidence type="ECO:0000313" key="3">
    <source>
        <dbReference type="Proteomes" id="UP001500418"/>
    </source>
</evidence>
<evidence type="ECO:0000313" key="2">
    <source>
        <dbReference type="EMBL" id="GAA0937937.1"/>
    </source>
</evidence>
<name>A0ABN1Q685_9ACTN</name>
<dbReference type="EMBL" id="BAAAID010000033">
    <property type="protein sequence ID" value="GAA0937937.1"/>
    <property type="molecule type" value="Genomic_DNA"/>
</dbReference>
<protein>
    <submittedName>
        <fullName evidence="2">Uncharacterized protein</fullName>
    </submittedName>
</protein>
<dbReference type="Proteomes" id="UP001500418">
    <property type="component" value="Unassembled WGS sequence"/>
</dbReference>